<gene>
    <name evidence="1" type="ORF">B0T15DRAFT_538443</name>
</gene>
<dbReference type="GeneID" id="87888512"/>
<name>A0AAJ0LYZ9_9PEZI</name>
<reference evidence="1" key="1">
    <citation type="journal article" date="2023" name="Mol. Phylogenet. Evol.">
        <title>Genome-scale phylogeny and comparative genomics of the fungal order Sordariales.</title>
        <authorList>
            <person name="Hensen N."/>
            <person name="Bonometti L."/>
            <person name="Westerberg I."/>
            <person name="Brannstrom I.O."/>
            <person name="Guillou S."/>
            <person name="Cros-Aarteil S."/>
            <person name="Calhoun S."/>
            <person name="Haridas S."/>
            <person name="Kuo A."/>
            <person name="Mondo S."/>
            <person name="Pangilinan J."/>
            <person name="Riley R."/>
            <person name="LaButti K."/>
            <person name="Andreopoulos B."/>
            <person name="Lipzen A."/>
            <person name="Chen C."/>
            <person name="Yan M."/>
            <person name="Daum C."/>
            <person name="Ng V."/>
            <person name="Clum A."/>
            <person name="Steindorff A."/>
            <person name="Ohm R.A."/>
            <person name="Martin F."/>
            <person name="Silar P."/>
            <person name="Natvig D.O."/>
            <person name="Lalanne C."/>
            <person name="Gautier V."/>
            <person name="Ament-Velasquez S.L."/>
            <person name="Kruys A."/>
            <person name="Hutchinson M.I."/>
            <person name="Powell A.J."/>
            <person name="Barry K."/>
            <person name="Miller A.N."/>
            <person name="Grigoriev I.V."/>
            <person name="Debuchy R."/>
            <person name="Gladieux P."/>
            <person name="Hiltunen Thoren M."/>
            <person name="Johannesson H."/>
        </authorList>
    </citation>
    <scope>NUCLEOTIDE SEQUENCE</scope>
    <source>
        <strain evidence="1">CBS 333.67</strain>
    </source>
</reference>
<proteinExistence type="predicted"/>
<sequence length="159" mass="16530">MDLPLFWFSTAMSCNSMPTLGRSLSSPALLGRGTLHRCIQRSTFCSHTRANTHPYQWRRLSPNLPPGNINITPIPPDTCFPLYRFAALPNKPAGSAAFSTLASSTLGGSASVFLTKGRRFLPAPLGAAAGGGAALAVGGAGFLLAVLAEGGADCRTGRL</sequence>
<organism evidence="1 2">
    <name type="scientific">Chaetomium strumarium</name>
    <dbReference type="NCBI Taxonomy" id="1170767"/>
    <lineage>
        <taxon>Eukaryota</taxon>
        <taxon>Fungi</taxon>
        <taxon>Dikarya</taxon>
        <taxon>Ascomycota</taxon>
        <taxon>Pezizomycotina</taxon>
        <taxon>Sordariomycetes</taxon>
        <taxon>Sordariomycetidae</taxon>
        <taxon>Sordariales</taxon>
        <taxon>Chaetomiaceae</taxon>
        <taxon>Chaetomium</taxon>
    </lineage>
</organism>
<dbReference type="RefSeq" id="XP_062718649.1">
    <property type="nucleotide sequence ID" value="XM_062869683.1"/>
</dbReference>
<reference evidence="1" key="2">
    <citation type="submission" date="2023-06" db="EMBL/GenBank/DDBJ databases">
        <authorList>
            <consortium name="Lawrence Berkeley National Laboratory"/>
            <person name="Mondo S.J."/>
            <person name="Hensen N."/>
            <person name="Bonometti L."/>
            <person name="Westerberg I."/>
            <person name="Brannstrom I.O."/>
            <person name="Guillou S."/>
            <person name="Cros-Aarteil S."/>
            <person name="Calhoun S."/>
            <person name="Haridas S."/>
            <person name="Kuo A."/>
            <person name="Pangilinan J."/>
            <person name="Riley R."/>
            <person name="Labutti K."/>
            <person name="Andreopoulos B."/>
            <person name="Lipzen A."/>
            <person name="Chen C."/>
            <person name="Yanf M."/>
            <person name="Daum C."/>
            <person name="Ng V."/>
            <person name="Clum A."/>
            <person name="Steindorff A."/>
            <person name="Ohm R."/>
            <person name="Martin F."/>
            <person name="Silar P."/>
            <person name="Natvig D."/>
            <person name="Lalanne C."/>
            <person name="Gautier V."/>
            <person name="Ament-Velasquez S.L."/>
            <person name="Kruys A."/>
            <person name="Hutchinson M.I."/>
            <person name="Powell A.J."/>
            <person name="Barry K."/>
            <person name="Miller A.N."/>
            <person name="Grigoriev I.V."/>
            <person name="Debuchy R."/>
            <person name="Gladieux P."/>
            <person name="Thoren M.H."/>
            <person name="Johannesson H."/>
        </authorList>
    </citation>
    <scope>NUCLEOTIDE SEQUENCE</scope>
    <source>
        <strain evidence="1">CBS 333.67</strain>
    </source>
</reference>
<comment type="caution">
    <text evidence="1">The sequence shown here is derived from an EMBL/GenBank/DDBJ whole genome shotgun (WGS) entry which is preliminary data.</text>
</comment>
<keyword evidence="2" id="KW-1185">Reference proteome</keyword>
<evidence type="ECO:0000313" key="2">
    <source>
        <dbReference type="Proteomes" id="UP001273166"/>
    </source>
</evidence>
<evidence type="ECO:0000313" key="1">
    <source>
        <dbReference type="EMBL" id="KAK3302869.1"/>
    </source>
</evidence>
<dbReference type="Proteomes" id="UP001273166">
    <property type="component" value="Unassembled WGS sequence"/>
</dbReference>
<protein>
    <submittedName>
        <fullName evidence="1">Uncharacterized protein</fullName>
    </submittedName>
</protein>
<dbReference type="EMBL" id="JAUDZG010000006">
    <property type="protein sequence ID" value="KAK3302869.1"/>
    <property type="molecule type" value="Genomic_DNA"/>
</dbReference>
<accession>A0AAJ0LYZ9</accession>
<dbReference type="AlphaFoldDB" id="A0AAJ0LYZ9"/>